<evidence type="ECO:0000313" key="3">
    <source>
        <dbReference type="Proteomes" id="UP000324222"/>
    </source>
</evidence>
<organism evidence="2 3">
    <name type="scientific">Portunus trituberculatus</name>
    <name type="common">Swimming crab</name>
    <name type="synonym">Neptunus trituberculatus</name>
    <dbReference type="NCBI Taxonomy" id="210409"/>
    <lineage>
        <taxon>Eukaryota</taxon>
        <taxon>Metazoa</taxon>
        <taxon>Ecdysozoa</taxon>
        <taxon>Arthropoda</taxon>
        <taxon>Crustacea</taxon>
        <taxon>Multicrustacea</taxon>
        <taxon>Malacostraca</taxon>
        <taxon>Eumalacostraca</taxon>
        <taxon>Eucarida</taxon>
        <taxon>Decapoda</taxon>
        <taxon>Pleocyemata</taxon>
        <taxon>Brachyura</taxon>
        <taxon>Eubrachyura</taxon>
        <taxon>Portunoidea</taxon>
        <taxon>Portunidae</taxon>
        <taxon>Portuninae</taxon>
        <taxon>Portunus</taxon>
    </lineage>
</organism>
<keyword evidence="3" id="KW-1185">Reference proteome</keyword>
<dbReference type="Proteomes" id="UP000324222">
    <property type="component" value="Unassembled WGS sequence"/>
</dbReference>
<reference evidence="2 3" key="1">
    <citation type="submission" date="2019-05" db="EMBL/GenBank/DDBJ databases">
        <title>Another draft genome of Portunus trituberculatus and its Hox gene families provides insights of decapod evolution.</title>
        <authorList>
            <person name="Jeong J.-H."/>
            <person name="Song I."/>
            <person name="Kim S."/>
            <person name="Choi T."/>
            <person name="Kim D."/>
            <person name="Ryu S."/>
            <person name="Kim W."/>
        </authorList>
    </citation>
    <scope>NUCLEOTIDE SEQUENCE [LARGE SCALE GENOMIC DNA]</scope>
    <source>
        <tissue evidence="2">Muscle</tissue>
    </source>
</reference>
<evidence type="ECO:0000256" key="1">
    <source>
        <dbReference type="SAM" id="MobiDB-lite"/>
    </source>
</evidence>
<dbReference type="OrthoDB" id="3066195at2759"/>
<accession>A0A5B7FSM8</accession>
<name>A0A5B7FSM8_PORTR</name>
<protein>
    <submittedName>
        <fullName evidence="2">Uncharacterized protein</fullName>
    </submittedName>
</protein>
<gene>
    <name evidence="2" type="ORF">E2C01_041108</name>
</gene>
<dbReference type="AlphaFoldDB" id="A0A5B7FSM8"/>
<evidence type="ECO:0000313" key="2">
    <source>
        <dbReference type="EMBL" id="MPC47364.1"/>
    </source>
</evidence>
<proteinExistence type="predicted"/>
<comment type="caution">
    <text evidence="2">The sequence shown here is derived from an EMBL/GenBank/DDBJ whole genome shotgun (WGS) entry which is preliminary data.</text>
</comment>
<feature type="region of interest" description="Disordered" evidence="1">
    <location>
        <begin position="38"/>
        <end position="60"/>
    </location>
</feature>
<sequence length="138" mass="15051">MSSSDHNLYFSNPFSVSPKVGVPLAFHLLTLGRYVGKGPEKETVAPSEEAQPTLGPWTGFEPVRLETPRTPEHAWFHCATAAPFSLSCQPSMDLSPVFRTKSEEAQSAKSYFGLFDESYEASNEASTATSVELGSDKM</sequence>
<dbReference type="EMBL" id="VSRR010007700">
    <property type="protein sequence ID" value="MPC47364.1"/>
    <property type="molecule type" value="Genomic_DNA"/>
</dbReference>